<evidence type="ECO:0000313" key="8">
    <source>
        <dbReference type="Proteomes" id="UP000242146"/>
    </source>
</evidence>
<comment type="subcellular location">
    <subcellularLocation>
        <location evidence="1 5">Cytoplasm</location>
        <location evidence="1 5">Cytoskeleton</location>
        <location evidence="1 5">Microtubule organizing center</location>
    </subcellularLocation>
</comment>
<dbReference type="GO" id="GO:0043015">
    <property type="term" value="F:gamma-tubulin binding"/>
    <property type="evidence" value="ECO:0007669"/>
    <property type="project" value="InterPro"/>
</dbReference>
<sequence length="239" mass="27729">MDQVRTGIPEVYDATMFLLQQLHHVFFRQITAWVVYGQLPAQSDHRFFIIQQVPPDLDHKQPMQQTSWDDRLPRYFPADLADSIFYIGKVVATTSKKTELPASMKNDHVRQLAAMIHTPQSASTLPWEQQRLQLEKIIRSIRQSVTNWLSSHVFQQKQYQLQSYFVSFRNLFLLGDADLAYTSSFSSDDPNNKKRSRNLATSSPRDSLAFNQTFWPQAAREWVNLLAKAAAGIKDQQRR</sequence>
<name>A0A1X2G481_9FUNG</name>
<dbReference type="OrthoDB" id="1608002at2759"/>
<dbReference type="InterPro" id="IPR041470">
    <property type="entry name" value="GCP_N"/>
</dbReference>
<dbReference type="GO" id="GO:0000930">
    <property type="term" value="C:gamma-tubulin complex"/>
    <property type="evidence" value="ECO:0007669"/>
    <property type="project" value="TreeGrafter"/>
</dbReference>
<comment type="caution">
    <text evidence="7">The sequence shown here is derived from an EMBL/GenBank/DDBJ whole genome shotgun (WGS) entry which is preliminary data.</text>
</comment>
<evidence type="ECO:0000256" key="1">
    <source>
        <dbReference type="ARBA" id="ARBA00004267"/>
    </source>
</evidence>
<dbReference type="GO" id="GO:0007020">
    <property type="term" value="P:microtubule nucleation"/>
    <property type="evidence" value="ECO:0007669"/>
    <property type="project" value="InterPro"/>
</dbReference>
<keyword evidence="8" id="KW-1185">Reference proteome</keyword>
<keyword evidence="3 5" id="KW-0493">Microtubule</keyword>
<dbReference type="GO" id="GO:0005874">
    <property type="term" value="C:microtubule"/>
    <property type="evidence" value="ECO:0007669"/>
    <property type="project" value="UniProtKB-KW"/>
</dbReference>
<dbReference type="PANTHER" id="PTHR19302">
    <property type="entry name" value="GAMMA TUBULIN COMPLEX PROTEIN"/>
    <property type="match status" value="1"/>
</dbReference>
<dbReference type="GO" id="GO:0031122">
    <property type="term" value="P:cytoplasmic microtubule organization"/>
    <property type="evidence" value="ECO:0007669"/>
    <property type="project" value="TreeGrafter"/>
</dbReference>
<evidence type="ECO:0000259" key="6">
    <source>
        <dbReference type="Pfam" id="PF17681"/>
    </source>
</evidence>
<evidence type="ECO:0000256" key="4">
    <source>
        <dbReference type="ARBA" id="ARBA00023212"/>
    </source>
</evidence>
<evidence type="ECO:0000256" key="5">
    <source>
        <dbReference type="RuleBase" id="RU363050"/>
    </source>
</evidence>
<dbReference type="STRING" id="101127.A0A1X2G481"/>
<evidence type="ECO:0000313" key="7">
    <source>
        <dbReference type="EMBL" id="ORX44458.1"/>
    </source>
</evidence>
<dbReference type="GO" id="GO:0051011">
    <property type="term" value="F:microtubule minus-end binding"/>
    <property type="evidence" value="ECO:0007669"/>
    <property type="project" value="TreeGrafter"/>
</dbReference>
<evidence type="ECO:0000256" key="3">
    <source>
        <dbReference type="ARBA" id="ARBA00022701"/>
    </source>
</evidence>
<dbReference type="Pfam" id="PF17681">
    <property type="entry name" value="GCP_N_terminal"/>
    <property type="match status" value="1"/>
</dbReference>
<dbReference type="GO" id="GO:0051225">
    <property type="term" value="P:spindle assembly"/>
    <property type="evidence" value="ECO:0007669"/>
    <property type="project" value="TreeGrafter"/>
</dbReference>
<dbReference type="EMBL" id="MCGT01000048">
    <property type="protein sequence ID" value="ORX44458.1"/>
    <property type="molecule type" value="Genomic_DNA"/>
</dbReference>
<dbReference type="PANTHER" id="PTHR19302:SF27">
    <property type="entry name" value="GAMMA-TUBULIN COMPLEX COMPONENT 4"/>
    <property type="match status" value="1"/>
</dbReference>
<gene>
    <name evidence="7" type="ORF">DM01DRAFT_1349737</name>
</gene>
<feature type="domain" description="Gamma tubulin complex component protein N-terminal" evidence="6">
    <location>
        <begin position="4"/>
        <end position="154"/>
    </location>
</feature>
<evidence type="ECO:0000256" key="2">
    <source>
        <dbReference type="ARBA" id="ARBA00022490"/>
    </source>
</evidence>
<dbReference type="GO" id="GO:0000922">
    <property type="term" value="C:spindle pole"/>
    <property type="evidence" value="ECO:0007669"/>
    <property type="project" value="InterPro"/>
</dbReference>
<comment type="similarity">
    <text evidence="5">Belongs to the TUBGCP family.</text>
</comment>
<dbReference type="GO" id="GO:0000278">
    <property type="term" value="P:mitotic cell cycle"/>
    <property type="evidence" value="ECO:0007669"/>
    <property type="project" value="TreeGrafter"/>
</dbReference>
<dbReference type="Proteomes" id="UP000242146">
    <property type="component" value="Unassembled WGS sequence"/>
</dbReference>
<accession>A0A1X2G481</accession>
<organism evidence="7 8">
    <name type="scientific">Hesseltinella vesiculosa</name>
    <dbReference type="NCBI Taxonomy" id="101127"/>
    <lineage>
        <taxon>Eukaryota</taxon>
        <taxon>Fungi</taxon>
        <taxon>Fungi incertae sedis</taxon>
        <taxon>Mucoromycota</taxon>
        <taxon>Mucoromycotina</taxon>
        <taxon>Mucoromycetes</taxon>
        <taxon>Mucorales</taxon>
        <taxon>Cunninghamellaceae</taxon>
        <taxon>Hesseltinella</taxon>
    </lineage>
</organism>
<keyword evidence="4 5" id="KW-0206">Cytoskeleton</keyword>
<protein>
    <recommendedName>
        <fullName evidence="5">Spindle pole body component</fullName>
    </recommendedName>
</protein>
<reference evidence="7 8" key="1">
    <citation type="submission" date="2016-07" db="EMBL/GenBank/DDBJ databases">
        <title>Pervasive Adenine N6-methylation of Active Genes in Fungi.</title>
        <authorList>
            <consortium name="DOE Joint Genome Institute"/>
            <person name="Mondo S.J."/>
            <person name="Dannebaum R.O."/>
            <person name="Kuo R.C."/>
            <person name="Labutti K."/>
            <person name="Haridas S."/>
            <person name="Kuo A."/>
            <person name="Salamov A."/>
            <person name="Ahrendt S.R."/>
            <person name="Lipzen A."/>
            <person name="Sullivan W."/>
            <person name="Andreopoulos W.B."/>
            <person name="Clum A."/>
            <person name="Lindquist E."/>
            <person name="Daum C."/>
            <person name="Ramamoorthy G.K."/>
            <person name="Gryganskyi A."/>
            <person name="Culley D."/>
            <person name="Magnuson J.K."/>
            <person name="James T.Y."/>
            <person name="O'Malley M.A."/>
            <person name="Stajich J.E."/>
            <person name="Spatafora J.W."/>
            <person name="Visel A."/>
            <person name="Grigoriev I.V."/>
        </authorList>
    </citation>
    <scope>NUCLEOTIDE SEQUENCE [LARGE SCALE GENOMIC DNA]</scope>
    <source>
        <strain evidence="7 8">NRRL 3301</strain>
    </source>
</reference>
<dbReference type="AlphaFoldDB" id="A0A1X2G481"/>
<dbReference type="InterPro" id="IPR007259">
    <property type="entry name" value="GCP"/>
</dbReference>
<dbReference type="GO" id="GO:0051321">
    <property type="term" value="P:meiotic cell cycle"/>
    <property type="evidence" value="ECO:0007669"/>
    <property type="project" value="TreeGrafter"/>
</dbReference>
<keyword evidence="2 5" id="KW-0963">Cytoplasm</keyword>
<proteinExistence type="inferred from homology"/>